<dbReference type="EMBL" id="LJSK01000011">
    <property type="protein sequence ID" value="KPI90081.1"/>
    <property type="molecule type" value="Genomic_DNA"/>
</dbReference>
<keyword evidence="4" id="KW-1185">Reference proteome</keyword>
<protein>
    <recommendedName>
        <fullName evidence="5">Transmembrane protein</fullName>
    </recommendedName>
</protein>
<organism evidence="3 4">
    <name type="scientific">Leptomonas seymouri</name>
    <dbReference type="NCBI Taxonomy" id="5684"/>
    <lineage>
        <taxon>Eukaryota</taxon>
        <taxon>Discoba</taxon>
        <taxon>Euglenozoa</taxon>
        <taxon>Kinetoplastea</taxon>
        <taxon>Metakinetoplastina</taxon>
        <taxon>Trypanosomatida</taxon>
        <taxon>Trypanosomatidae</taxon>
        <taxon>Leishmaniinae</taxon>
        <taxon>Leptomonas</taxon>
    </lineage>
</organism>
<dbReference type="OMA" id="MVKIDYD"/>
<keyword evidence="2" id="KW-0732">Signal</keyword>
<accession>A0A0N1I1K0</accession>
<keyword evidence="1" id="KW-0472">Membrane</keyword>
<evidence type="ECO:0000256" key="1">
    <source>
        <dbReference type="SAM" id="Phobius"/>
    </source>
</evidence>
<dbReference type="AlphaFoldDB" id="A0A0N1I1K0"/>
<feature type="chain" id="PRO_5005873727" description="Transmembrane protein" evidence="2">
    <location>
        <begin position="27"/>
        <end position="93"/>
    </location>
</feature>
<comment type="caution">
    <text evidence="3">The sequence shown here is derived from an EMBL/GenBank/DDBJ whole genome shotgun (WGS) entry which is preliminary data.</text>
</comment>
<evidence type="ECO:0000313" key="4">
    <source>
        <dbReference type="Proteomes" id="UP000038009"/>
    </source>
</evidence>
<dbReference type="OrthoDB" id="267709at2759"/>
<evidence type="ECO:0008006" key="5">
    <source>
        <dbReference type="Google" id="ProtNLM"/>
    </source>
</evidence>
<feature type="transmembrane region" description="Helical" evidence="1">
    <location>
        <begin position="50"/>
        <end position="71"/>
    </location>
</feature>
<name>A0A0N1I1K0_LEPSE</name>
<feature type="signal peptide" evidence="2">
    <location>
        <begin position="1"/>
        <end position="26"/>
    </location>
</feature>
<dbReference type="VEuPathDB" id="TriTrypDB:Lsey_0011_0380"/>
<evidence type="ECO:0000256" key="2">
    <source>
        <dbReference type="SAM" id="SignalP"/>
    </source>
</evidence>
<keyword evidence="1" id="KW-0812">Transmembrane</keyword>
<keyword evidence="1" id="KW-1133">Transmembrane helix</keyword>
<dbReference type="Proteomes" id="UP000038009">
    <property type="component" value="Unassembled WGS sequence"/>
</dbReference>
<sequence length="93" mass="9941">MALSVSSALKAALSLMALLAVQPASAVSKTYVAPGPTESLSVRNQEYLIGVVSFIIVILAGVMGVMSMVNIDYDDDTLLMVEVPEDTHREEQQ</sequence>
<evidence type="ECO:0000313" key="3">
    <source>
        <dbReference type="EMBL" id="KPI90081.1"/>
    </source>
</evidence>
<proteinExistence type="predicted"/>
<gene>
    <name evidence="3" type="ORF">ABL78_0834</name>
</gene>
<reference evidence="3 4" key="1">
    <citation type="journal article" date="2015" name="PLoS Pathog.">
        <title>Leptomonas seymouri: Adaptations to the Dixenous Life Cycle Analyzed by Genome Sequencing, Transcriptome Profiling and Co-infection with Leishmania donovani.</title>
        <authorList>
            <person name="Kraeva N."/>
            <person name="Butenko A."/>
            <person name="Hlavacova J."/>
            <person name="Kostygov A."/>
            <person name="Myskova J."/>
            <person name="Grybchuk D."/>
            <person name="Lestinova T."/>
            <person name="Votypka J."/>
            <person name="Volf P."/>
            <person name="Opperdoes F."/>
            <person name="Flegontov P."/>
            <person name="Lukes J."/>
            <person name="Yurchenko V."/>
        </authorList>
    </citation>
    <scope>NUCLEOTIDE SEQUENCE [LARGE SCALE GENOMIC DNA]</scope>
    <source>
        <strain evidence="3 4">ATCC 30220</strain>
    </source>
</reference>